<evidence type="ECO:0008006" key="3">
    <source>
        <dbReference type="Google" id="ProtNLM"/>
    </source>
</evidence>
<proteinExistence type="predicted"/>
<sequence>MGFETKLMQSGAVRAVVAAKAGEMAGSMIKAAPRGPHVTTDAYSIKKNIHPYVEQVGDEWVGYVVVEEDDRARHAMLQERGYRDPAGRRHAGRFYLRSVLQKERVE</sequence>
<dbReference type="AlphaFoldDB" id="A0A7K3S1L0"/>
<gene>
    <name evidence="1" type="ORF">G3I50_23440</name>
</gene>
<reference evidence="1 2" key="1">
    <citation type="submission" date="2020-01" db="EMBL/GenBank/DDBJ databases">
        <title>Insect and environment-associated Actinomycetes.</title>
        <authorList>
            <person name="Currrie C."/>
            <person name="Chevrette M."/>
            <person name="Carlson C."/>
            <person name="Stubbendieck R."/>
            <person name="Wendt-Pienkowski E."/>
        </authorList>
    </citation>
    <scope>NUCLEOTIDE SEQUENCE [LARGE SCALE GENOMIC DNA]</scope>
    <source>
        <strain evidence="1 2">SID7590</strain>
    </source>
</reference>
<name>A0A7K3S1L0_9ACTN</name>
<dbReference type="RefSeq" id="WP_164205160.1">
    <property type="nucleotide sequence ID" value="NZ_JAAGMP010001046.1"/>
</dbReference>
<accession>A0A7K3S1L0</accession>
<comment type="caution">
    <text evidence="1">The sequence shown here is derived from an EMBL/GenBank/DDBJ whole genome shotgun (WGS) entry which is preliminary data.</text>
</comment>
<organism evidence="1 2">
    <name type="scientific">Streptomyces parvus</name>
    <dbReference type="NCBI Taxonomy" id="66428"/>
    <lineage>
        <taxon>Bacteria</taxon>
        <taxon>Bacillati</taxon>
        <taxon>Actinomycetota</taxon>
        <taxon>Actinomycetes</taxon>
        <taxon>Kitasatosporales</taxon>
        <taxon>Streptomycetaceae</taxon>
        <taxon>Streptomyces</taxon>
    </lineage>
</organism>
<dbReference type="EMBL" id="JAAGMP010001046">
    <property type="protein sequence ID" value="NEC21173.1"/>
    <property type="molecule type" value="Genomic_DNA"/>
</dbReference>
<evidence type="ECO:0000313" key="2">
    <source>
        <dbReference type="Proteomes" id="UP000469670"/>
    </source>
</evidence>
<dbReference type="Proteomes" id="UP000469670">
    <property type="component" value="Unassembled WGS sequence"/>
</dbReference>
<evidence type="ECO:0000313" key="1">
    <source>
        <dbReference type="EMBL" id="NEC21173.1"/>
    </source>
</evidence>
<protein>
    <recommendedName>
        <fullName evidence="3">HK97 gp10 family phage protein</fullName>
    </recommendedName>
</protein>